<dbReference type="InterPro" id="IPR046144">
    <property type="entry name" value="DUF6146"/>
</dbReference>
<proteinExistence type="predicted"/>
<gene>
    <name evidence="1" type="ORF">FF125_04410</name>
</gene>
<dbReference type="RefSeq" id="WP_138948640.1">
    <property type="nucleotide sequence ID" value="NZ_CP040749.1"/>
</dbReference>
<protein>
    <recommendedName>
        <fullName evidence="3">Lipoprotein</fullName>
    </recommendedName>
</protein>
<reference evidence="1 2" key="1">
    <citation type="submission" date="2019-05" db="EMBL/GenBank/DDBJ databases">
        <title>Algicella ahnfeltiae gen. nov., sp. nov., a novel marine bacterium of the family Flavobacteriaceae isolated from a red alga.</title>
        <authorList>
            <person name="Nedashkovskaya O.I."/>
            <person name="Kukhlevskiy A.D."/>
            <person name="Kim S.-G."/>
            <person name="Zhukova N.V."/>
            <person name="Mikhailov V.V."/>
        </authorList>
    </citation>
    <scope>NUCLEOTIDE SEQUENCE [LARGE SCALE GENOMIC DNA]</scope>
    <source>
        <strain evidence="1 2">10Alg115</strain>
    </source>
</reference>
<dbReference type="AlphaFoldDB" id="A0A5B7TST8"/>
<accession>A0A5B7TST8</accession>
<dbReference type="Pfam" id="PF19643">
    <property type="entry name" value="DUF6146"/>
    <property type="match status" value="1"/>
</dbReference>
<organism evidence="1 2">
    <name type="scientific">Aureibaculum algae</name>
    <dbReference type="NCBI Taxonomy" id="2584122"/>
    <lineage>
        <taxon>Bacteria</taxon>
        <taxon>Pseudomonadati</taxon>
        <taxon>Bacteroidota</taxon>
        <taxon>Flavobacteriia</taxon>
        <taxon>Flavobacteriales</taxon>
        <taxon>Flavobacteriaceae</taxon>
        <taxon>Aureibaculum</taxon>
    </lineage>
</organism>
<dbReference type="Proteomes" id="UP000306229">
    <property type="component" value="Chromosome"/>
</dbReference>
<keyword evidence="2" id="KW-1185">Reference proteome</keyword>
<evidence type="ECO:0008006" key="3">
    <source>
        <dbReference type="Google" id="ProtNLM"/>
    </source>
</evidence>
<evidence type="ECO:0000313" key="1">
    <source>
        <dbReference type="EMBL" id="QCX37712.1"/>
    </source>
</evidence>
<dbReference type="PROSITE" id="PS51257">
    <property type="entry name" value="PROKAR_LIPOPROTEIN"/>
    <property type="match status" value="1"/>
</dbReference>
<evidence type="ECO:0000313" key="2">
    <source>
        <dbReference type="Proteomes" id="UP000306229"/>
    </source>
</evidence>
<name>A0A5B7TST8_9FLAO</name>
<sequence length="137" mass="16259">MKNFIYVFGILGFLIVGCGTQQTTTSNEDKEEPVRIANDSLEYEITIIDPGFTSYLISAKPESYYSLSTLESKNRVYVMEWNSRFRSPTRYNSNIYENEIDYQPNIDYGMEVNYKLYQYFQFAQKKYNMRLSSFRID</sequence>
<dbReference type="KEGG" id="fbe:FF125_04410"/>
<dbReference type="OrthoDB" id="1119488at2"/>
<dbReference type="EMBL" id="CP040749">
    <property type="protein sequence ID" value="QCX37712.1"/>
    <property type="molecule type" value="Genomic_DNA"/>
</dbReference>